<gene>
    <name evidence="2" type="ORF">D4L85_18115</name>
</gene>
<evidence type="ECO:0000313" key="2">
    <source>
        <dbReference type="EMBL" id="AYB32368.1"/>
    </source>
</evidence>
<keyword evidence="1" id="KW-1133">Transmembrane helix</keyword>
<keyword evidence="1" id="KW-0472">Membrane</keyword>
<name>A0A385SU87_9BACT</name>
<protein>
    <submittedName>
        <fullName evidence="2">Uncharacterized protein</fullName>
    </submittedName>
</protein>
<evidence type="ECO:0000313" key="3">
    <source>
        <dbReference type="Proteomes" id="UP000266183"/>
    </source>
</evidence>
<feature type="transmembrane region" description="Helical" evidence="1">
    <location>
        <begin position="80"/>
        <end position="101"/>
    </location>
</feature>
<dbReference type="Proteomes" id="UP000266183">
    <property type="component" value="Chromosome"/>
</dbReference>
<feature type="transmembrane region" description="Helical" evidence="1">
    <location>
        <begin position="7"/>
        <end position="23"/>
    </location>
</feature>
<sequence>MNRIRNILRAFFLLLTISLLFYLNKRTDLNVGAIAKFKYETLNKIQSDSLDSKDKFDLLVQETEKFNEQISEDSSRALKVIYLLIGVVILFIVSELMFTVMKKGVFVDKSQN</sequence>
<keyword evidence="3" id="KW-1185">Reference proteome</keyword>
<dbReference type="KEGG" id="chk:D4L85_18115"/>
<organism evidence="2 3">
    <name type="scientific">Chryseolinea soli</name>
    <dbReference type="NCBI Taxonomy" id="2321403"/>
    <lineage>
        <taxon>Bacteria</taxon>
        <taxon>Pseudomonadati</taxon>
        <taxon>Bacteroidota</taxon>
        <taxon>Cytophagia</taxon>
        <taxon>Cytophagales</taxon>
        <taxon>Fulvivirgaceae</taxon>
        <taxon>Chryseolinea</taxon>
    </lineage>
</organism>
<reference evidence="3" key="1">
    <citation type="submission" date="2018-09" db="EMBL/GenBank/DDBJ databases">
        <title>Chryseolinea sp. KIS68-18 isolated from soil.</title>
        <authorList>
            <person name="Weon H.-Y."/>
            <person name="Kwon S.-W."/>
            <person name="Lee S.A."/>
        </authorList>
    </citation>
    <scope>NUCLEOTIDE SEQUENCE [LARGE SCALE GENOMIC DNA]</scope>
    <source>
        <strain evidence="3">KIS68-18</strain>
    </source>
</reference>
<proteinExistence type="predicted"/>
<dbReference type="AlphaFoldDB" id="A0A385SU87"/>
<accession>A0A385SU87</accession>
<keyword evidence="1" id="KW-0812">Transmembrane</keyword>
<evidence type="ECO:0000256" key="1">
    <source>
        <dbReference type="SAM" id="Phobius"/>
    </source>
</evidence>
<dbReference type="EMBL" id="CP032382">
    <property type="protein sequence ID" value="AYB32368.1"/>
    <property type="molecule type" value="Genomic_DNA"/>
</dbReference>